<keyword evidence="4" id="KW-1003">Cell membrane</keyword>
<keyword evidence="7" id="KW-0701">S-layer</keyword>
<evidence type="ECO:0000256" key="14">
    <source>
        <dbReference type="SAM" id="Phobius"/>
    </source>
</evidence>
<evidence type="ECO:0000256" key="5">
    <source>
        <dbReference type="ARBA" id="ARBA00022512"/>
    </source>
</evidence>
<dbReference type="NCBIfam" id="TIGR04126">
    <property type="entry name" value="PGF_CTERM"/>
    <property type="match status" value="1"/>
</dbReference>
<evidence type="ECO:0000313" key="16">
    <source>
        <dbReference type="EMBL" id="QFU82345.1"/>
    </source>
</evidence>
<gene>
    <name evidence="16" type="ORF">GCU68_07320</name>
</gene>
<comment type="subcellular location">
    <subcellularLocation>
        <location evidence="1">Cell membrane</location>
    </subcellularLocation>
    <subcellularLocation>
        <location evidence="2">Secreted</location>
        <location evidence="2">Cell wall</location>
        <location evidence="2">S-layer</location>
    </subcellularLocation>
</comment>
<dbReference type="InterPro" id="IPR013783">
    <property type="entry name" value="Ig-like_fold"/>
</dbReference>
<sequence length="802" mass="86468">MTNDATYREKGRALFLAALMVMSVFAMSAAFAGGAAADDHADTTFTDASSTENALLWQGQEIAVGGYSEGDEVQLREDLGDDDDRLVTQLTANADGEIEFDTDDLDAGKYFIVDDSTDSPYDTFEVVEQSLDVEWDDSSVDNEGESETEIEFDSNRGTYNVNASADGLDVEDLKNIFANNDNTEFTVVDDNEEEDDDTVTLEDVEGTHVANFSDIDAGEYDFDFEVTDSTAEANDSIEVTEGEEAERSVEVNEAVDQGELAHMLVDTDGTDNSALQVGVHEDTNYEVGLDIDTSDYDDDEVIIQMNTYLAGQNGVSGEDDVFTAIDEDGDVEDDVTVNVEYANISDSTEDSTLPGLLGDGEYELTVGDDFTTVDNTEGEIDNEEDSAFLTLSERTENSDISTWTAPADDSLDDEEDFEDTTLTETDTIADGDKTIVNIEDLGHSAALEDAAESGEDISGDLADLGVTIGLEETNAGTNADPVYYNSSTGETEDGSEDNPYGLSLKSINDLDYDGENLYVVLDSDEDFSDDEQQYEVTYNVDEVDGNYIDDEDDEIEETHELAYEDAEFDWNVEDEDEVEISNATEITGETNVAPGTELDAKASSSGNFVEDNQSEVNADGIFAPTFDFSDAEPGTEFDLEERVLGDDVEDLVLVGGEEEAEADLDWNVNTDPAEPVAGDDVDVTVSAENLGDETGNASYEFIFGGDTLLEGDDVSLEGGESDSWSETVTAEEAGDYEWELKVDGEVEESGTLTVSEETTEDDGSSDDGSSDDGESEGTPGFGVAVAVVALLAAAMLALRRQN</sequence>
<dbReference type="RefSeq" id="WP_152940273.1">
    <property type="nucleotide sequence ID" value="NZ_CP045488.1"/>
</dbReference>
<evidence type="ECO:0000256" key="9">
    <source>
        <dbReference type="ARBA" id="ARBA00022729"/>
    </source>
</evidence>
<feature type="domain" description="PGF-CTERM archaeal protein-sorting signal" evidence="15">
    <location>
        <begin position="778"/>
        <end position="800"/>
    </location>
</feature>
<evidence type="ECO:0000256" key="6">
    <source>
        <dbReference type="ARBA" id="ARBA00022525"/>
    </source>
</evidence>
<dbReference type="NCBIfam" id="TIGR04207">
    <property type="entry name" value="halo_sig_pep"/>
    <property type="match status" value="1"/>
</dbReference>
<keyword evidence="11 14" id="KW-0472">Membrane</keyword>
<dbReference type="InterPro" id="IPR026452">
    <property type="entry name" value="Surf_glycop_sig_pep"/>
</dbReference>
<protein>
    <submittedName>
        <fullName evidence="16">PGF-CTERM sorting domain-containing protein</fullName>
    </submittedName>
</protein>
<dbReference type="Proteomes" id="UP000326170">
    <property type="component" value="Chromosome"/>
</dbReference>
<evidence type="ECO:0000256" key="4">
    <source>
        <dbReference type="ARBA" id="ARBA00022475"/>
    </source>
</evidence>
<evidence type="ECO:0000256" key="13">
    <source>
        <dbReference type="SAM" id="MobiDB-lite"/>
    </source>
</evidence>
<feature type="transmembrane region" description="Helical" evidence="14">
    <location>
        <begin position="780"/>
        <end position="798"/>
    </location>
</feature>
<comment type="similarity">
    <text evidence="3">Belongs to the halobacterial S-layer protein family.</text>
</comment>
<dbReference type="InterPro" id="IPR026371">
    <property type="entry name" value="PGF_CTERM"/>
</dbReference>
<accession>A0A5P9P2I6</accession>
<reference evidence="16 17" key="1">
    <citation type="journal article" date="2007" name="Int. J. Syst. Evol. Microbiol.">
        <title>Natronorubrum sulfidifaciens sp. nov., an extremely haloalkaliphilic archaeon isolated from Aiding salt lake in Xin-Jiang, China.</title>
        <authorList>
            <person name="Cui H.L."/>
            <person name="Tohty D."/>
            <person name="Liu H.C."/>
            <person name="Liu S.J."/>
            <person name="Oren A."/>
            <person name="Zhou P.J."/>
        </authorList>
    </citation>
    <scope>NUCLEOTIDE SEQUENCE [LARGE SCALE GENOMIC DNA]</scope>
    <source>
        <strain evidence="16 17">7-3</strain>
    </source>
</reference>
<feature type="region of interest" description="Disordered" evidence="13">
    <location>
        <begin position="475"/>
        <end position="499"/>
    </location>
</feature>
<dbReference type="GeneID" id="42300846"/>
<dbReference type="GO" id="GO:0005886">
    <property type="term" value="C:plasma membrane"/>
    <property type="evidence" value="ECO:0007669"/>
    <property type="project" value="UniProtKB-SubCell"/>
</dbReference>
<keyword evidence="8 14" id="KW-0812">Transmembrane</keyword>
<keyword evidence="6" id="KW-0964">Secreted</keyword>
<evidence type="ECO:0000313" key="17">
    <source>
        <dbReference type="Proteomes" id="UP000326170"/>
    </source>
</evidence>
<feature type="compositionally biased region" description="Acidic residues" evidence="13">
    <location>
        <begin position="757"/>
        <end position="775"/>
    </location>
</feature>
<evidence type="ECO:0000256" key="8">
    <source>
        <dbReference type="ARBA" id="ARBA00022692"/>
    </source>
</evidence>
<keyword evidence="9" id="KW-0732">Signal</keyword>
<keyword evidence="17" id="KW-1185">Reference proteome</keyword>
<feature type="region of interest" description="Disordered" evidence="13">
    <location>
        <begin position="712"/>
        <end position="780"/>
    </location>
</feature>
<evidence type="ECO:0000256" key="3">
    <source>
        <dbReference type="ARBA" id="ARBA00009327"/>
    </source>
</evidence>
<keyword evidence="5" id="KW-0134">Cell wall</keyword>
<evidence type="ECO:0000256" key="7">
    <source>
        <dbReference type="ARBA" id="ARBA00022601"/>
    </source>
</evidence>
<evidence type="ECO:0000256" key="12">
    <source>
        <dbReference type="ARBA" id="ARBA00023180"/>
    </source>
</evidence>
<evidence type="ECO:0000256" key="10">
    <source>
        <dbReference type="ARBA" id="ARBA00022989"/>
    </source>
</evidence>
<keyword evidence="12" id="KW-0325">Glycoprotein</keyword>
<dbReference type="NCBIfam" id="NF045517">
    <property type="entry name" value="halo_surf_dom"/>
    <property type="match status" value="1"/>
</dbReference>
<dbReference type="GO" id="GO:0030115">
    <property type="term" value="C:S-layer"/>
    <property type="evidence" value="ECO:0007669"/>
    <property type="project" value="UniProtKB-SubCell"/>
</dbReference>
<organism evidence="16 17">
    <name type="scientific">Natronorubrum aibiense</name>
    <dbReference type="NCBI Taxonomy" id="348826"/>
    <lineage>
        <taxon>Archaea</taxon>
        <taxon>Methanobacteriati</taxon>
        <taxon>Methanobacteriota</taxon>
        <taxon>Stenosarchaea group</taxon>
        <taxon>Halobacteria</taxon>
        <taxon>Halobacteriales</taxon>
        <taxon>Natrialbaceae</taxon>
        <taxon>Natronorubrum</taxon>
    </lineage>
</organism>
<name>A0A5P9P2I6_9EURY</name>
<dbReference type="EMBL" id="CP045488">
    <property type="protein sequence ID" value="QFU82345.1"/>
    <property type="molecule type" value="Genomic_DNA"/>
</dbReference>
<evidence type="ECO:0000259" key="15">
    <source>
        <dbReference type="Pfam" id="PF18204"/>
    </source>
</evidence>
<proteinExistence type="inferred from homology"/>
<dbReference type="KEGG" id="nas:GCU68_07320"/>
<dbReference type="Gene3D" id="2.60.40.10">
    <property type="entry name" value="Immunoglobulins"/>
    <property type="match status" value="1"/>
</dbReference>
<dbReference type="Pfam" id="PF18204">
    <property type="entry name" value="PGF-CTERM"/>
    <property type="match status" value="1"/>
</dbReference>
<dbReference type="AlphaFoldDB" id="A0A5P9P2I6"/>
<dbReference type="OrthoDB" id="164040at2157"/>
<keyword evidence="10 14" id="KW-1133">Transmembrane helix</keyword>
<evidence type="ECO:0000256" key="1">
    <source>
        <dbReference type="ARBA" id="ARBA00004236"/>
    </source>
</evidence>
<evidence type="ECO:0000256" key="2">
    <source>
        <dbReference type="ARBA" id="ARBA00004237"/>
    </source>
</evidence>
<evidence type="ECO:0000256" key="11">
    <source>
        <dbReference type="ARBA" id="ARBA00023136"/>
    </source>
</evidence>